<reference evidence="2" key="1">
    <citation type="submission" date="2022-03" db="EMBL/GenBank/DDBJ databases">
        <authorList>
            <person name="Sayadi A."/>
        </authorList>
    </citation>
    <scope>NUCLEOTIDE SEQUENCE</scope>
</reference>
<proteinExistence type="predicted"/>
<protein>
    <submittedName>
        <fullName evidence="2">Uncharacterized protein</fullName>
    </submittedName>
</protein>
<dbReference type="AlphaFoldDB" id="A0A9P0KFN4"/>
<name>A0A9P0KFN4_ACAOB</name>
<evidence type="ECO:0000313" key="2">
    <source>
        <dbReference type="EMBL" id="CAH1972940.1"/>
    </source>
</evidence>
<evidence type="ECO:0000313" key="3">
    <source>
        <dbReference type="Proteomes" id="UP001152888"/>
    </source>
</evidence>
<feature type="transmembrane region" description="Helical" evidence="1">
    <location>
        <begin position="20"/>
        <end position="38"/>
    </location>
</feature>
<accession>A0A9P0KFN4</accession>
<comment type="caution">
    <text evidence="2">The sequence shown here is derived from an EMBL/GenBank/DDBJ whole genome shotgun (WGS) entry which is preliminary data.</text>
</comment>
<keyword evidence="1" id="KW-1133">Transmembrane helix</keyword>
<gene>
    <name evidence="2" type="ORF">ACAOBT_LOCUS10278</name>
</gene>
<dbReference type="EMBL" id="CAKOFQ010006803">
    <property type="protein sequence ID" value="CAH1972940.1"/>
    <property type="molecule type" value="Genomic_DNA"/>
</dbReference>
<organism evidence="2 3">
    <name type="scientific">Acanthoscelides obtectus</name>
    <name type="common">Bean weevil</name>
    <name type="synonym">Bruchus obtectus</name>
    <dbReference type="NCBI Taxonomy" id="200917"/>
    <lineage>
        <taxon>Eukaryota</taxon>
        <taxon>Metazoa</taxon>
        <taxon>Ecdysozoa</taxon>
        <taxon>Arthropoda</taxon>
        <taxon>Hexapoda</taxon>
        <taxon>Insecta</taxon>
        <taxon>Pterygota</taxon>
        <taxon>Neoptera</taxon>
        <taxon>Endopterygota</taxon>
        <taxon>Coleoptera</taxon>
        <taxon>Polyphaga</taxon>
        <taxon>Cucujiformia</taxon>
        <taxon>Chrysomeloidea</taxon>
        <taxon>Chrysomelidae</taxon>
        <taxon>Bruchinae</taxon>
        <taxon>Bruchini</taxon>
        <taxon>Acanthoscelides</taxon>
    </lineage>
</organism>
<keyword evidence="1" id="KW-0812">Transmembrane</keyword>
<evidence type="ECO:0000256" key="1">
    <source>
        <dbReference type="SAM" id="Phobius"/>
    </source>
</evidence>
<sequence length="77" mass="8429">MEQNGTSNRHVSPFWPMGQSLFAVVSSINCTAIVNFSCRKSGLDCSRCSLEAFATLLKFFCLSYICVLVLSPNCAVN</sequence>
<feature type="transmembrane region" description="Helical" evidence="1">
    <location>
        <begin position="50"/>
        <end position="71"/>
    </location>
</feature>
<keyword evidence="3" id="KW-1185">Reference proteome</keyword>
<dbReference type="Proteomes" id="UP001152888">
    <property type="component" value="Unassembled WGS sequence"/>
</dbReference>
<keyword evidence="1" id="KW-0472">Membrane</keyword>